<gene>
    <name evidence="2" type="ORF">K435DRAFT_730246</name>
</gene>
<keyword evidence="3" id="KW-1185">Reference proteome</keyword>
<dbReference type="PANTHER" id="PTHR10622:SF10">
    <property type="entry name" value="HET DOMAIN-CONTAINING PROTEIN"/>
    <property type="match status" value="1"/>
</dbReference>
<accession>A0A4S8LH20</accession>
<dbReference type="PANTHER" id="PTHR10622">
    <property type="entry name" value="HET DOMAIN-CONTAINING PROTEIN"/>
    <property type="match status" value="1"/>
</dbReference>
<dbReference type="Pfam" id="PF06985">
    <property type="entry name" value="HET"/>
    <property type="match status" value="1"/>
</dbReference>
<organism evidence="2 3">
    <name type="scientific">Dendrothele bispora (strain CBS 962.96)</name>
    <dbReference type="NCBI Taxonomy" id="1314807"/>
    <lineage>
        <taxon>Eukaryota</taxon>
        <taxon>Fungi</taxon>
        <taxon>Dikarya</taxon>
        <taxon>Basidiomycota</taxon>
        <taxon>Agaricomycotina</taxon>
        <taxon>Agaricomycetes</taxon>
        <taxon>Agaricomycetidae</taxon>
        <taxon>Agaricales</taxon>
        <taxon>Agaricales incertae sedis</taxon>
        <taxon>Dendrothele</taxon>
    </lineage>
</organism>
<dbReference type="Proteomes" id="UP000297245">
    <property type="component" value="Unassembled WGS sequence"/>
</dbReference>
<evidence type="ECO:0000313" key="3">
    <source>
        <dbReference type="Proteomes" id="UP000297245"/>
    </source>
</evidence>
<sequence length="364" mass="41703">MQQIPSSKPEQRPQRLIATRTGKFVDFSLGQPVPPYAILSHRWLDAKEEVNFNDYLHLRSETQKKAGYRKIVEARRKAANDYLEYIWIDTCCIDKSNESESDRNINSMYFYYQNSQICYVYLSDVWVKASLRAGATIWGTEWFKRGWTLQELVAPKRLIFFKADWEPIGERHQLTSVIHHLTGIPPSVLNGSTPVESLDICTRMSWCAGRKTTKPEDMAYCLFGILGVSMATDYSEGSRSAFTRLDEALVHKYPGKFNKFENPERIDIYQFLLRQNAEVRVRMGQRHAVPQASHTLLQDALPRAGHALPQAGHALPQDALQRAGHALPQDALPRAGHALLPDALPRAVIHFHKLVMYFRELVMH</sequence>
<name>A0A4S8LH20_DENBC</name>
<protein>
    <recommendedName>
        <fullName evidence="1">Heterokaryon incompatibility domain-containing protein</fullName>
    </recommendedName>
</protein>
<dbReference type="AlphaFoldDB" id="A0A4S8LH20"/>
<dbReference type="InterPro" id="IPR010730">
    <property type="entry name" value="HET"/>
</dbReference>
<dbReference type="OrthoDB" id="674604at2759"/>
<evidence type="ECO:0000259" key="1">
    <source>
        <dbReference type="Pfam" id="PF06985"/>
    </source>
</evidence>
<dbReference type="EMBL" id="ML179424">
    <property type="protein sequence ID" value="THU88053.1"/>
    <property type="molecule type" value="Genomic_DNA"/>
</dbReference>
<evidence type="ECO:0000313" key="2">
    <source>
        <dbReference type="EMBL" id="THU88053.1"/>
    </source>
</evidence>
<proteinExistence type="predicted"/>
<feature type="domain" description="Heterokaryon incompatibility" evidence="1">
    <location>
        <begin position="36"/>
        <end position="124"/>
    </location>
</feature>
<reference evidence="2 3" key="1">
    <citation type="journal article" date="2019" name="Nat. Ecol. Evol.">
        <title>Megaphylogeny resolves global patterns of mushroom evolution.</title>
        <authorList>
            <person name="Varga T."/>
            <person name="Krizsan K."/>
            <person name="Foldi C."/>
            <person name="Dima B."/>
            <person name="Sanchez-Garcia M."/>
            <person name="Sanchez-Ramirez S."/>
            <person name="Szollosi G.J."/>
            <person name="Szarkandi J.G."/>
            <person name="Papp V."/>
            <person name="Albert L."/>
            <person name="Andreopoulos W."/>
            <person name="Angelini C."/>
            <person name="Antonin V."/>
            <person name="Barry K.W."/>
            <person name="Bougher N.L."/>
            <person name="Buchanan P."/>
            <person name="Buyck B."/>
            <person name="Bense V."/>
            <person name="Catcheside P."/>
            <person name="Chovatia M."/>
            <person name="Cooper J."/>
            <person name="Damon W."/>
            <person name="Desjardin D."/>
            <person name="Finy P."/>
            <person name="Geml J."/>
            <person name="Haridas S."/>
            <person name="Hughes K."/>
            <person name="Justo A."/>
            <person name="Karasinski D."/>
            <person name="Kautmanova I."/>
            <person name="Kiss B."/>
            <person name="Kocsube S."/>
            <person name="Kotiranta H."/>
            <person name="LaButti K.M."/>
            <person name="Lechner B.E."/>
            <person name="Liimatainen K."/>
            <person name="Lipzen A."/>
            <person name="Lukacs Z."/>
            <person name="Mihaltcheva S."/>
            <person name="Morgado L.N."/>
            <person name="Niskanen T."/>
            <person name="Noordeloos M.E."/>
            <person name="Ohm R.A."/>
            <person name="Ortiz-Santana B."/>
            <person name="Ovrebo C."/>
            <person name="Racz N."/>
            <person name="Riley R."/>
            <person name="Savchenko A."/>
            <person name="Shiryaev A."/>
            <person name="Soop K."/>
            <person name="Spirin V."/>
            <person name="Szebenyi C."/>
            <person name="Tomsovsky M."/>
            <person name="Tulloss R.E."/>
            <person name="Uehling J."/>
            <person name="Grigoriev I.V."/>
            <person name="Vagvolgyi C."/>
            <person name="Papp T."/>
            <person name="Martin F.M."/>
            <person name="Miettinen O."/>
            <person name="Hibbett D.S."/>
            <person name="Nagy L.G."/>
        </authorList>
    </citation>
    <scope>NUCLEOTIDE SEQUENCE [LARGE SCALE GENOMIC DNA]</scope>
    <source>
        <strain evidence="2 3">CBS 962.96</strain>
    </source>
</reference>